<dbReference type="SFLD" id="SFLDG00002">
    <property type="entry name" value="C1.7:_P-type_atpase_like"/>
    <property type="match status" value="1"/>
</dbReference>
<dbReference type="PANTHER" id="PTHR43520">
    <property type="entry name" value="ATP7, ISOFORM B"/>
    <property type="match status" value="1"/>
</dbReference>
<dbReference type="InterPro" id="IPR001757">
    <property type="entry name" value="P_typ_ATPase"/>
</dbReference>
<feature type="transmembrane region" description="Helical" evidence="10">
    <location>
        <begin position="466"/>
        <end position="484"/>
    </location>
</feature>
<dbReference type="Pfam" id="PF00122">
    <property type="entry name" value="E1-E2_ATPase"/>
    <property type="match status" value="1"/>
</dbReference>
<feature type="domain" description="HMA" evidence="11">
    <location>
        <begin position="92"/>
        <end position="164"/>
    </location>
</feature>
<dbReference type="SFLD" id="SFLDS00003">
    <property type="entry name" value="Haloacid_Dehalogenase"/>
    <property type="match status" value="1"/>
</dbReference>
<dbReference type="GO" id="GO:0043682">
    <property type="term" value="F:P-type divalent copper transporter activity"/>
    <property type="evidence" value="ECO:0007669"/>
    <property type="project" value="TreeGrafter"/>
</dbReference>
<dbReference type="SUPFAM" id="SSF81653">
    <property type="entry name" value="Calcium ATPase, transduction domain A"/>
    <property type="match status" value="1"/>
</dbReference>
<dbReference type="EMBL" id="AP019297">
    <property type="protein sequence ID" value="BBG95048.1"/>
    <property type="molecule type" value="Genomic_DNA"/>
</dbReference>
<dbReference type="CDD" id="cd00371">
    <property type="entry name" value="HMA"/>
    <property type="match status" value="1"/>
</dbReference>
<dbReference type="CDD" id="cd02079">
    <property type="entry name" value="P-type_ATPase_HM"/>
    <property type="match status" value="1"/>
</dbReference>
<dbReference type="InterPro" id="IPR018303">
    <property type="entry name" value="ATPase_P-typ_P_site"/>
</dbReference>
<dbReference type="PROSITE" id="PS00154">
    <property type="entry name" value="ATPASE_E1_E2"/>
    <property type="match status" value="1"/>
</dbReference>
<dbReference type="AlphaFoldDB" id="A0A4Y1QT88"/>
<dbReference type="GO" id="GO:0016887">
    <property type="term" value="F:ATP hydrolysis activity"/>
    <property type="evidence" value="ECO:0007669"/>
    <property type="project" value="InterPro"/>
</dbReference>
<dbReference type="InterPro" id="IPR036412">
    <property type="entry name" value="HAD-like_sf"/>
</dbReference>
<dbReference type="GO" id="GO:0016020">
    <property type="term" value="C:membrane"/>
    <property type="evidence" value="ECO:0007669"/>
    <property type="project" value="UniProtKB-SubCell"/>
</dbReference>
<keyword evidence="9 10" id="KW-0472">Membrane</keyword>
<evidence type="ECO:0000256" key="9">
    <source>
        <dbReference type="ARBA" id="ARBA00023136"/>
    </source>
</evidence>
<evidence type="ECO:0000256" key="2">
    <source>
        <dbReference type="ARBA" id="ARBA00006024"/>
    </source>
</evidence>
<dbReference type="InterPro" id="IPR023298">
    <property type="entry name" value="ATPase_P-typ_TM_dom_sf"/>
</dbReference>
<dbReference type="SUPFAM" id="SSF81665">
    <property type="entry name" value="Calcium ATPase, transmembrane domain M"/>
    <property type="match status" value="1"/>
</dbReference>
<dbReference type="GO" id="GO:0005524">
    <property type="term" value="F:ATP binding"/>
    <property type="evidence" value="ECO:0007669"/>
    <property type="project" value="UniProtKB-UniRule"/>
</dbReference>
<keyword evidence="5 10" id="KW-0547">Nucleotide-binding</keyword>
<evidence type="ECO:0000256" key="8">
    <source>
        <dbReference type="ARBA" id="ARBA00022989"/>
    </source>
</evidence>
<reference evidence="12" key="1">
    <citation type="journal article" date="2019" name="Science">
        <title>Mutation of a bHLH transcription factor allowed almond domestication.</title>
        <authorList>
            <person name="Sanchez-Perez R."/>
            <person name="Pavan S."/>
            <person name="Mazzeo R."/>
            <person name="Moldovan C."/>
            <person name="Aiese Cigliano R."/>
            <person name="Del Cueto J."/>
            <person name="Ricciardi F."/>
            <person name="Lotti C."/>
            <person name="Ricciardi L."/>
            <person name="Dicenta F."/>
            <person name="Lopez-Marques R.L."/>
            <person name="Lindberg Moller B."/>
        </authorList>
    </citation>
    <scope>NUCLEOTIDE SEQUENCE</scope>
</reference>
<dbReference type="SFLD" id="SFLDF00027">
    <property type="entry name" value="p-type_atpase"/>
    <property type="match status" value="1"/>
</dbReference>
<organism evidence="12">
    <name type="scientific">Prunus dulcis</name>
    <name type="common">Almond</name>
    <name type="synonym">Amygdalus dulcis</name>
    <dbReference type="NCBI Taxonomy" id="3755"/>
    <lineage>
        <taxon>Eukaryota</taxon>
        <taxon>Viridiplantae</taxon>
        <taxon>Streptophyta</taxon>
        <taxon>Embryophyta</taxon>
        <taxon>Tracheophyta</taxon>
        <taxon>Spermatophyta</taxon>
        <taxon>Magnoliopsida</taxon>
        <taxon>eudicotyledons</taxon>
        <taxon>Gunneridae</taxon>
        <taxon>Pentapetalae</taxon>
        <taxon>rosids</taxon>
        <taxon>fabids</taxon>
        <taxon>Rosales</taxon>
        <taxon>Rosaceae</taxon>
        <taxon>Amygdaloideae</taxon>
        <taxon>Amygdaleae</taxon>
        <taxon>Prunus</taxon>
    </lineage>
</organism>
<dbReference type="InterPro" id="IPR023214">
    <property type="entry name" value="HAD_sf"/>
</dbReference>
<evidence type="ECO:0000256" key="1">
    <source>
        <dbReference type="ARBA" id="ARBA00004141"/>
    </source>
</evidence>
<keyword evidence="8 10" id="KW-1133">Transmembrane helix</keyword>
<keyword evidence="4 10" id="KW-0479">Metal-binding</keyword>
<dbReference type="GO" id="GO:0055070">
    <property type="term" value="P:copper ion homeostasis"/>
    <property type="evidence" value="ECO:0007669"/>
    <property type="project" value="TreeGrafter"/>
</dbReference>
<dbReference type="Pfam" id="PF00403">
    <property type="entry name" value="HMA"/>
    <property type="match status" value="1"/>
</dbReference>
<dbReference type="InterPro" id="IPR027256">
    <property type="entry name" value="P-typ_ATPase_IB"/>
</dbReference>
<dbReference type="Gene3D" id="3.40.50.1000">
    <property type="entry name" value="HAD superfamily/HAD-like"/>
    <property type="match status" value="1"/>
</dbReference>
<dbReference type="InterPro" id="IPR006121">
    <property type="entry name" value="HMA_dom"/>
</dbReference>
<accession>A0A4Y1QT88</accession>
<dbReference type="Gene3D" id="2.70.150.10">
    <property type="entry name" value="Calcium-transporting ATPase, cytoplasmic transduction domain A"/>
    <property type="match status" value="1"/>
</dbReference>
<feature type="transmembrane region" description="Helical" evidence="10">
    <location>
        <begin position="868"/>
        <end position="888"/>
    </location>
</feature>
<keyword evidence="7" id="KW-1278">Translocase</keyword>
<dbReference type="FunFam" id="3.40.1110.10:FF:000046">
    <property type="entry name" value="Copper-transporting ATPase PAA2, chloroplastic"/>
    <property type="match status" value="1"/>
</dbReference>
<dbReference type="PANTHER" id="PTHR43520:SF19">
    <property type="entry name" value="COPPER-TRANSPORTING ATPASE PAA2, CHLOROPLASTIC"/>
    <property type="match status" value="1"/>
</dbReference>
<dbReference type="InterPro" id="IPR059000">
    <property type="entry name" value="ATPase_P-type_domA"/>
</dbReference>
<comment type="caution">
    <text evidence="10">Lacks conserved residue(s) required for the propagation of feature annotation.</text>
</comment>
<comment type="similarity">
    <text evidence="2 10">Belongs to the cation transport ATPase (P-type) (TC 3.A.3) family. Type IB subfamily.</text>
</comment>
<evidence type="ECO:0000313" key="12">
    <source>
        <dbReference type="EMBL" id="BBG95048.1"/>
    </source>
</evidence>
<feature type="transmembrane region" description="Helical" evidence="10">
    <location>
        <begin position="837"/>
        <end position="856"/>
    </location>
</feature>
<evidence type="ECO:0000256" key="5">
    <source>
        <dbReference type="ARBA" id="ARBA00022741"/>
    </source>
</evidence>
<dbReference type="InterPro" id="IPR044492">
    <property type="entry name" value="P_typ_ATPase_HD_dom"/>
</dbReference>
<comment type="subcellular location">
    <subcellularLocation>
        <location evidence="1">Membrane</location>
        <topology evidence="1">Multi-pass membrane protein</topology>
    </subcellularLocation>
</comment>
<dbReference type="InterPro" id="IPR036163">
    <property type="entry name" value="HMA_dom_sf"/>
</dbReference>
<protein>
    <submittedName>
        <fullName evidence="12">P-type ATPase of Arabidopsis 2</fullName>
    </submittedName>
</protein>
<dbReference type="FunFam" id="2.70.150.10:FF:000002">
    <property type="entry name" value="Copper-transporting ATPase 1, putative"/>
    <property type="match status" value="1"/>
</dbReference>
<dbReference type="SUPFAM" id="SSF55008">
    <property type="entry name" value="HMA, heavy metal-associated domain"/>
    <property type="match status" value="1"/>
</dbReference>
<dbReference type="PROSITE" id="PS50846">
    <property type="entry name" value="HMA_2"/>
    <property type="match status" value="1"/>
</dbReference>
<evidence type="ECO:0000259" key="11">
    <source>
        <dbReference type="PROSITE" id="PS50846"/>
    </source>
</evidence>
<proteinExistence type="inferred from homology"/>
<evidence type="ECO:0000256" key="4">
    <source>
        <dbReference type="ARBA" id="ARBA00022723"/>
    </source>
</evidence>
<dbReference type="SUPFAM" id="SSF56784">
    <property type="entry name" value="HAD-like"/>
    <property type="match status" value="1"/>
</dbReference>
<dbReference type="NCBIfam" id="TIGR01525">
    <property type="entry name" value="ATPase-IB_hvy"/>
    <property type="match status" value="1"/>
</dbReference>
<gene>
    <name evidence="12" type="ORF">Prudu_003490</name>
</gene>
<sequence length="898" mass="95897">MSSFKTSFSQTKDENNLTCQIVFRDYSANSLTNSTTTSTFPGYIPMVNGMLRLSLSPDPKLLFSYSSSSNVDRFAFNFKPHLPQPRTARRETSVLLDVSGMMCGGCVSRVKSVLSTDERVDSVAVNMLTETAAIKLRPEVAADGVETVAESLAGRLTECGFASKRRASGMGVTESVRKWKEMMKKKEEMLVKSRNRVIFAWTLVALCCGSHASHILHSLGIHVAHGSFWEVLHNSYVKAGLASGALLGPGRDLLFDGLRALKKGSPNMNSLVGFGSLALSQLVSLLNPGLQWDASFFDEPVMLLGFVLLGRSLEERARIRASSDMNELLSLINTQSRLVIASSENDSSADSVLCADAICVEVPTDDIRVGDSVLVLPGETIPVDGRVLAGRSVVDESMLTGESLPVFKEKDLTVSAGTINWDGPLRVEASSTGSNSMISKIVRMVEDAQGNEAPIQRLADSIAGPFVYSIMTLSATTFAFWYYIGTQIFPDVLLNDIAGPDGDPLLLSLKLAVDVLVVSCPCALGLATPTAILVGTSLGARQGLLVRGADVLERLANIDYIALDKTGTLTEGKPAVSGIASFLYEESEILQISAAVENTASHPIAKAIINKAKSLNISIPVTKRQLTEPGFGTLAEVDGRLVAVGSLEWVHERFQGRTDMSDILNLEQAVRQISEGITPSGYSKTIVYVGREGEGIIGAIAISDSLRHDAEFTVTRLQQKGIRTVLFSGDREEAVATIAKAVGIENEFIKSSLTPQGKSGAISSLKDEGHRVAMVGDGINDAPSLALADVGIALQVEGQENAASNAASIILLGNKLSQVVDALELAQATMAKVYQNLSWAVAYNVIAIPIAAGVLLPQYDFAMTPSLSGGMMALSSIFVVTNSLLLQLHRSDGSRKIS</sequence>
<dbReference type="SUPFAM" id="SSF81660">
    <property type="entry name" value="Metal cation-transporting ATPase, ATP-binding domain N"/>
    <property type="match status" value="1"/>
</dbReference>
<evidence type="ECO:0000256" key="6">
    <source>
        <dbReference type="ARBA" id="ARBA00022840"/>
    </source>
</evidence>
<dbReference type="Gene3D" id="3.30.70.100">
    <property type="match status" value="1"/>
</dbReference>
<dbReference type="InterPro" id="IPR023299">
    <property type="entry name" value="ATPase_P-typ_cyto_dom_N"/>
</dbReference>
<keyword evidence="3 10" id="KW-0812">Transmembrane</keyword>
<name>A0A4Y1QT88_PRUDU</name>
<dbReference type="InterPro" id="IPR008250">
    <property type="entry name" value="ATPase_P-typ_transduc_dom_A_sf"/>
</dbReference>
<dbReference type="Pfam" id="PF00702">
    <property type="entry name" value="Hydrolase"/>
    <property type="match status" value="1"/>
</dbReference>
<dbReference type="GO" id="GO:0005507">
    <property type="term" value="F:copper ion binding"/>
    <property type="evidence" value="ECO:0007669"/>
    <property type="project" value="TreeGrafter"/>
</dbReference>
<evidence type="ECO:0000256" key="10">
    <source>
        <dbReference type="RuleBase" id="RU362081"/>
    </source>
</evidence>
<evidence type="ECO:0000256" key="3">
    <source>
        <dbReference type="ARBA" id="ARBA00022692"/>
    </source>
</evidence>
<evidence type="ECO:0000256" key="7">
    <source>
        <dbReference type="ARBA" id="ARBA00022967"/>
    </source>
</evidence>
<keyword evidence="6 10" id="KW-0067">ATP-binding</keyword>
<dbReference type="PRINTS" id="PR00119">
    <property type="entry name" value="CATATPASE"/>
</dbReference>
<dbReference type="Gene3D" id="3.40.1110.10">
    <property type="entry name" value="Calcium-transporting ATPase, cytoplasmic domain N"/>
    <property type="match status" value="1"/>
</dbReference>
<dbReference type="NCBIfam" id="TIGR01494">
    <property type="entry name" value="ATPase_P-type"/>
    <property type="match status" value="1"/>
</dbReference>